<organism evidence="1 2">
    <name type="scientific">Candidatus Buchananbacteria bacterium RIFCSPHIGHO2_01_FULL_46_12</name>
    <dbReference type="NCBI Taxonomy" id="1797536"/>
    <lineage>
        <taxon>Bacteria</taxon>
        <taxon>Candidatus Buchananiibacteriota</taxon>
    </lineage>
</organism>
<evidence type="ECO:0000313" key="2">
    <source>
        <dbReference type="Proteomes" id="UP000178432"/>
    </source>
</evidence>
<proteinExistence type="predicted"/>
<gene>
    <name evidence="1" type="ORF">A2663_04755</name>
</gene>
<name>A0A1G1YB87_9BACT</name>
<dbReference type="EMBL" id="MHIF01000005">
    <property type="protein sequence ID" value="OGY49076.1"/>
    <property type="molecule type" value="Genomic_DNA"/>
</dbReference>
<protein>
    <submittedName>
        <fullName evidence="1">Uncharacterized protein</fullName>
    </submittedName>
</protein>
<evidence type="ECO:0000313" key="1">
    <source>
        <dbReference type="EMBL" id="OGY49076.1"/>
    </source>
</evidence>
<accession>A0A1G1YB87</accession>
<dbReference type="Proteomes" id="UP000178432">
    <property type="component" value="Unassembled WGS sequence"/>
</dbReference>
<comment type="caution">
    <text evidence="1">The sequence shown here is derived from an EMBL/GenBank/DDBJ whole genome shotgun (WGS) entry which is preliminary data.</text>
</comment>
<dbReference type="AlphaFoldDB" id="A0A1G1YB87"/>
<sequence>MAITCVEKTDTERLRNLIAIAERNDGKYECPDEATFRFILAEGGKIGGIKNQLYEDGKFKTACVLADATTGKTVRFCVFTTRAVEW</sequence>
<reference evidence="1 2" key="1">
    <citation type="journal article" date="2016" name="Nat. Commun.">
        <title>Thousands of microbial genomes shed light on interconnected biogeochemical processes in an aquifer system.</title>
        <authorList>
            <person name="Anantharaman K."/>
            <person name="Brown C.T."/>
            <person name="Hug L.A."/>
            <person name="Sharon I."/>
            <person name="Castelle C.J."/>
            <person name="Probst A.J."/>
            <person name="Thomas B.C."/>
            <person name="Singh A."/>
            <person name="Wilkins M.J."/>
            <person name="Karaoz U."/>
            <person name="Brodie E.L."/>
            <person name="Williams K.H."/>
            <person name="Hubbard S.S."/>
            <person name="Banfield J.F."/>
        </authorList>
    </citation>
    <scope>NUCLEOTIDE SEQUENCE [LARGE SCALE GENOMIC DNA]</scope>
</reference>